<feature type="region of interest" description="Disordered" evidence="1">
    <location>
        <begin position="1"/>
        <end position="24"/>
    </location>
</feature>
<dbReference type="GO" id="GO:0000731">
    <property type="term" value="P:DNA synthesis involved in DNA repair"/>
    <property type="evidence" value="ECO:0007669"/>
    <property type="project" value="TreeGrafter"/>
</dbReference>
<dbReference type="GO" id="GO:0017116">
    <property type="term" value="F:single-stranded DNA helicase activity"/>
    <property type="evidence" value="ECO:0007669"/>
    <property type="project" value="TreeGrafter"/>
</dbReference>
<feature type="non-terminal residue" evidence="3">
    <location>
        <position position="1"/>
    </location>
</feature>
<dbReference type="PROSITE" id="PS50030">
    <property type="entry name" value="UBA"/>
    <property type="match status" value="1"/>
</dbReference>
<dbReference type="InterPro" id="IPR027417">
    <property type="entry name" value="P-loop_NTPase"/>
</dbReference>
<dbReference type="SUPFAM" id="SSF46934">
    <property type="entry name" value="UBA-like"/>
    <property type="match status" value="1"/>
</dbReference>
<accession>A0A1D1XJ31</accession>
<dbReference type="GO" id="GO:0005634">
    <property type="term" value="C:nucleus"/>
    <property type="evidence" value="ECO:0007669"/>
    <property type="project" value="TreeGrafter"/>
</dbReference>
<dbReference type="SUPFAM" id="SSF52540">
    <property type="entry name" value="P-loop containing nucleoside triphosphate hydrolases"/>
    <property type="match status" value="1"/>
</dbReference>
<reference evidence="3" key="1">
    <citation type="submission" date="2015-07" db="EMBL/GenBank/DDBJ databases">
        <title>Transcriptome Assembly of Anthurium amnicola.</title>
        <authorList>
            <person name="Suzuki J."/>
        </authorList>
    </citation>
    <scope>NUCLEOTIDE SEQUENCE</scope>
</reference>
<evidence type="ECO:0000256" key="1">
    <source>
        <dbReference type="SAM" id="MobiDB-lite"/>
    </source>
</evidence>
<dbReference type="InterPro" id="IPR015940">
    <property type="entry name" value="UBA"/>
</dbReference>
<dbReference type="PANTHER" id="PTHR13779:SF7">
    <property type="entry name" value="ATPASE WRNIP1"/>
    <property type="match status" value="1"/>
</dbReference>
<dbReference type="Gene3D" id="1.10.8.10">
    <property type="entry name" value="DNA helicase RuvA subunit, C-terminal domain"/>
    <property type="match status" value="1"/>
</dbReference>
<feature type="region of interest" description="Disordered" evidence="1">
    <location>
        <begin position="60"/>
        <end position="149"/>
    </location>
</feature>
<sequence>ETCGSRGMEEMSARADAATGGGDREMEQLLGMGFSEEMSAQALAATGSNSAAEAVEWILTHQSQPLPSPLSSAPSTSRTLHRRRRSTPAMVQHSLEHYFGTKSPRKQQTHNPPPSISRRSRPPPPRRNSKRPKGTAAASESLAERMRPRTVDEVVGQDHILGPGTILRSALNRGLLPSLILWGPPGTGKTSIA</sequence>
<gene>
    <name evidence="3" type="primary">Rv2559c</name>
    <name evidence="3" type="ORF">g.20931</name>
</gene>
<evidence type="ECO:0000259" key="2">
    <source>
        <dbReference type="PROSITE" id="PS50030"/>
    </source>
</evidence>
<dbReference type="EMBL" id="GDJX01025512">
    <property type="protein sequence ID" value="JAT42424.1"/>
    <property type="molecule type" value="Transcribed_RNA"/>
</dbReference>
<feature type="domain" description="UBA" evidence="2">
    <location>
        <begin position="21"/>
        <end position="61"/>
    </location>
</feature>
<feature type="compositionally biased region" description="Low complexity" evidence="1">
    <location>
        <begin position="60"/>
        <end position="78"/>
    </location>
</feature>
<proteinExistence type="predicted"/>
<evidence type="ECO:0000313" key="3">
    <source>
        <dbReference type="EMBL" id="JAT42424.1"/>
    </source>
</evidence>
<name>A0A1D1XJ31_9ARAE</name>
<organism evidence="3">
    <name type="scientific">Anthurium amnicola</name>
    <dbReference type="NCBI Taxonomy" id="1678845"/>
    <lineage>
        <taxon>Eukaryota</taxon>
        <taxon>Viridiplantae</taxon>
        <taxon>Streptophyta</taxon>
        <taxon>Embryophyta</taxon>
        <taxon>Tracheophyta</taxon>
        <taxon>Spermatophyta</taxon>
        <taxon>Magnoliopsida</taxon>
        <taxon>Liliopsida</taxon>
        <taxon>Araceae</taxon>
        <taxon>Pothoideae</taxon>
        <taxon>Potheae</taxon>
        <taxon>Anthurium</taxon>
    </lineage>
</organism>
<dbReference type="InterPro" id="IPR051314">
    <property type="entry name" value="AAA_ATPase_RarA/MGS1/WRNIP1"/>
</dbReference>
<dbReference type="SMART" id="SM00165">
    <property type="entry name" value="UBA"/>
    <property type="match status" value="1"/>
</dbReference>
<dbReference type="GO" id="GO:0006261">
    <property type="term" value="P:DNA-templated DNA replication"/>
    <property type="evidence" value="ECO:0007669"/>
    <property type="project" value="TreeGrafter"/>
</dbReference>
<dbReference type="InterPro" id="IPR009060">
    <property type="entry name" value="UBA-like_sf"/>
</dbReference>
<protein>
    <submittedName>
        <fullName evidence="3">Putative AAA domain-containing protein Rv2559c/MT2636</fullName>
    </submittedName>
</protein>
<dbReference type="AlphaFoldDB" id="A0A1D1XJ31"/>
<dbReference type="Pfam" id="PF22562">
    <property type="entry name" value="UBA_7"/>
    <property type="match status" value="1"/>
</dbReference>
<dbReference type="PANTHER" id="PTHR13779">
    <property type="entry name" value="WERNER HELICASE-INTERACTING PROTEIN 1 FAMILY MEMBER"/>
    <property type="match status" value="1"/>
</dbReference>
<dbReference type="Gene3D" id="3.40.50.300">
    <property type="entry name" value="P-loop containing nucleotide triphosphate hydrolases"/>
    <property type="match status" value="1"/>
</dbReference>
<feature type="non-terminal residue" evidence="3">
    <location>
        <position position="193"/>
    </location>
</feature>
<dbReference type="GO" id="GO:0008047">
    <property type="term" value="F:enzyme activator activity"/>
    <property type="evidence" value="ECO:0007669"/>
    <property type="project" value="TreeGrafter"/>
</dbReference>